<feature type="coiled-coil region" evidence="1">
    <location>
        <begin position="439"/>
        <end position="544"/>
    </location>
</feature>
<protein>
    <recommendedName>
        <fullName evidence="5">GRIP domain-containing protein</fullName>
    </recommendedName>
</protein>
<feature type="compositionally biased region" description="Polar residues" evidence="2">
    <location>
        <begin position="22"/>
        <end position="32"/>
    </location>
</feature>
<organism evidence="3 4">
    <name type="scientific">Lottia gigantea</name>
    <name type="common">Giant owl limpet</name>
    <dbReference type="NCBI Taxonomy" id="225164"/>
    <lineage>
        <taxon>Eukaryota</taxon>
        <taxon>Metazoa</taxon>
        <taxon>Spiralia</taxon>
        <taxon>Lophotrochozoa</taxon>
        <taxon>Mollusca</taxon>
        <taxon>Gastropoda</taxon>
        <taxon>Patellogastropoda</taxon>
        <taxon>Lottioidea</taxon>
        <taxon>Lottiidae</taxon>
        <taxon>Lottia</taxon>
    </lineage>
</organism>
<feature type="compositionally biased region" description="Basic and acidic residues" evidence="2">
    <location>
        <begin position="235"/>
        <end position="260"/>
    </location>
</feature>
<dbReference type="AlphaFoldDB" id="V4BBF2"/>
<name>V4BBF2_LOTGI</name>
<dbReference type="InterPro" id="IPR028197">
    <property type="entry name" value="Syntaphilin/Syntabulin"/>
</dbReference>
<reference evidence="3 4" key="1">
    <citation type="journal article" date="2013" name="Nature">
        <title>Insights into bilaterian evolution from three spiralian genomes.</title>
        <authorList>
            <person name="Simakov O."/>
            <person name="Marletaz F."/>
            <person name="Cho S.J."/>
            <person name="Edsinger-Gonzales E."/>
            <person name="Havlak P."/>
            <person name="Hellsten U."/>
            <person name="Kuo D.H."/>
            <person name="Larsson T."/>
            <person name="Lv J."/>
            <person name="Arendt D."/>
            <person name="Savage R."/>
            <person name="Osoegawa K."/>
            <person name="de Jong P."/>
            <person name="Grimwood J."/>
            <person name="Chapman J.A."/>
            <person name="Shapiro H."/>
            <person name="Aerts A."/>
            <person name="Otillar R.P."/>
            <person name="Terry A.Y."/>
            <person name="Boore J.L."/>
            <person name="Grigoriev I.V."/>
            <person name="Lindberg D.R."/>
            <person name="Seaver E.C."/>
            <person name="Weisblat D.A."/>
            <person name="Putnam N.H."/>
            <person name="Rokhsar D.S."/>
        </authorList>
    </citation>
    <scope>NUCLEOTIDE SEQUENCE [LARGE SCALE GENOMIC DNA]</scope>
</reference>
<proteinExistence type="predicted"/>
<dbReference type="OMA" id="DEHYCAG"/>
<keyword evidence="4" id="KW-1185">Reference proteome</keyword>
<evidence type="ECO:0000313" key="3">
    <source>
        <dbReference type="EMBL" id="ESP03367.1"/>
    </source>
</evidence>
<dbReference type="KEGG" id="lgi:LOTGIDRAFT_171452"/>
<sequence>MESETVVDLPESTSDTAILHQTEPQTNPTTTDNLKEATECLRSQDSVIDTKEDCVDVQERLSLKESLVLPSLDRLNTDLRASQDSLDKVADGENNPVVSTDPIHFVGTGTFIPIGTVDRNNEHESFYLNREDKQDLDLSDSGSYTDSLEPDDNIPHINLLPKRVTATSDQPESDQVVDPEADQVVPEVTETVVKRKRRRKSRLPVPKGMTNVKKAEASKEEKAPQNNTVSEDEVAEKIDNGTEKTKSEKETETKPIEDGVKSQNVQLANGTPVKDSENGDLSEETEKIITQLDKSEANGVGSDKSSGKHPHTCSQESHHAAVQAQGGQKSSSTPKCQRSQSIDEKGSGSKNSSRSSITRRETIDMGDTKPVCAARNLKETKMDLYMNSNEGLLIPHQQLTTPTGTPVLRDTIASRLRIEKAHNEHLEPEKSPLDYLTPFQRKEHAIKDLKRQMKNLNIRLDEKDSEIAQLREGLGKESRDLLSAKDDQLTKLRKQLNETESKYEELKRSYEESVKTVTNLEATVKDLKDSIAEQNRKNDGLYLEMYLKGQDAARYEREEEIEQMAGSVNDKVFKKTSTTPEVNTKELLAKLNRTQSELAKWQSLRREEAYQEVDRPETEAEATLRFLRDSFFHYITDNKAQDDHMRAMIQIFKFTDVQKKKITKSLLEKKTKKT</sequence>
<gene>
    <name evidence="3" type="ORF">LOTGIDRAFT_171452</name>
</gene>
<feature type="compositionally biased region" description="Basic and acidic residues" evidence="2">
    <location>
        <begin position="358"/>
        <end position="367"/>
    </location>
</feature>
<dbReference type="Proteomes" id="UP000030746">
    <property type="component" value="Unassembled WGS sequence"/>
</dbReference>
<feature type="region of interest" description="Disordered" evidence="2">
    <location>
        <begin position="1"/>
        <end position="32"/>
    </location>
</feature>
<feature type="compositionally biased region" description="Polar residues" evidence="2">
    <location>
        <begin position="325"/>
        <end position="340"/>
    </location>
</feature>
<feature type="region of interest" description="Disordered" evidence="2">
    <location>
        <begin position="131"/>
        <end position="156"/>
    </location>
</feature>
<keyword evidence="1" id="KW-0175">Coiled coil</keyword>
<dbReference type="SUPFAM" id="SSF90257">
    <property type="entry name" value="Myosin rod fragments"/>
    <property type="match status" value="1"/>
</dbReference>
<dbReference type="RefSeq" id="XP_009045900.1">
    <property type="nucleotide sequence ID" value="XM_009047652.1"/>
</dbReference>
<dbReference type="Pfam" id="PF15290">
    <property type="entry name" value="Syntaphilin"/>
    <property type="match status" value="1"/>
</dbReference>
<dbReference type="OrthoDB" id="5807119at2759"/>
<evidence type="ECO:0008006" key="5">
    <source>
        <dbReference type="Google" id="ProtNLM"/>
    </source>
</evidence>
<evidence type="ECO:0000256" key="1">
    <source>
        <dbReference type="SAM" id="Coils"/>
    </source>
</evidence>
<evidence type="ECO:0000313" key="4">
    <source>
        <dbReference type="Proteomes" id="UP000030746"/>
    </source>
</evidence>
<feature type="compositionally biased region" description="Basic and acidic residues" evidence="2">
    <location>
        <begin position="213"/>
        <end position="223"/>
    </location>
</feature>
<dbReference type="EMBL" id="KB200027">
    <property type="protein sequence ID" value="ESP03367.1"/>
    <property type="molecule type" value="Genomic_DNA"/>
</dbReference>
<dbReference type="CTD" id="20241793"/>
<evidence type="ECO:0000256" key="2">
    <source>
        <dbReference type="SAM" id="MobiDB-lite"/>
    </source>
</evidence>
<dbReference type="GeneID" id="20241793"/>
<dbReference type="HOGENOM" id="CLU_407848_0_0_1"/>
<accession>V4BBF2</accession>
<feature type="region of interest" description="Disordered" evidence="2">
    <location>
        <begin position="188"/>
        <end position="370"/>
    </location>
</feature>